<keyword evidence="10" id="KW-1133">Transmembrane helix</keyword>
<evidence type="ECO:0000313" key="12">
    <source>
        <dbReference type="EMBL" id="KAG7320124.1"/>
    </source>
</evidence>
<evidence type="ECO:0000256" key="9">
    <source>
        <dbReference type="ARBA" id="ARBA00023269"/>
    </source>
</evidence>
<dbReference type="InterPro" id="IPR004823">
    <property type="entry name" value="TAF_TATA-bd_Histone-like_dom"/>
</dbReference>
<keyword evidence="9" id="KW-0544">Nucleosome core</keyword>
<dbReference type="Proteomes" id="UP000824219">
    <property type="component" value="Linkage Group LG19"/>
</dbReference>
<accession>A0A9D3NCX4</accession>
<comment type="subcellular location">
    <subcellularLocation>
        <location evidence="3">Chromosome</location>
    </subcellularLocation>
    <subcellularLocation>
        <location evidence="2">Nucleus</location>
    </subcellularLocation>
</comment>
<dbReference type="GO" id="GO:0000786">
    <property type="term" value="C:nucleosome"/>
    <property type="evidence" value="ECO:0007669"/>
    <property type="project" value="UniProtKB-KW"/>
</dbReference>
<keyword evidence="6" id="KW-0164">Citrullination</keyword>
<keyword evidence="8" id="KW-0539">Nucleus</keyword>
<dbReference type="Gene3D" id="1.10.20.10">
    <property type="entry name" value="Histone, subunit A"/>
    <property type="match status" value="1"/>
</dbReference>
<reference evidence="12 13" key="1">
    <citation type="submission" date="2021-06" db="EMBL/GenBank/DDBJ databases">
        <title>Chromosome-level genome assembly of the red-tail catfish (Hemibagrus wyckioides).</title>
        <authorList>
            <person name="Shao F."/>
        </authorList>
    </citation>
    <scope>NUCLEOTIDE SEQUENCE [LARGE SCALE GENOMIC DNA]</scope>
    <source>
        <strain evidence="12">EC202008001</strain>
        <tissue evidence="12">Blood</tissue>
    </source>
</reference>
<dbReference type="SMART" id="SM00417">
    <property type="entry name" value="H4"/>
    <property type="match status" value="1"/>
</dbReference>
<dbReference type="GO" id="GO:0016972">
    <property type="term" value="F:thiol oxidase activity"/>
    <property type="evidence" value="ECO:0007669"/>
    <property type="project" value="InterPro"/>
</dbReference>
<feature type="domain" description="ERV/ALR sulfhydryl oxidase" evidence="11">
    <location>
        <begin position="208"/>
        <end position="273"/>
    </location>
</feature>
<evidence type="ECO:0000256" key="6">
    <source>
        <dbReference type="ARBA" id="ARBA00022934"/>
    </source>
</evidence>
<dbReference type="AlphaFoldDB" id="A0A9D3NCX4"/>
<comment type="similarity">
    <text evidence="4">Belongs to the histone H4 family.</text>
</comment>
<protein>
    <recommendedName>
        <fullName evidence="11">ERV/ALR sulfhydryl oxidase domain-containing protein</fullName>
    </recommendedName>
</protein>
<comment type="caution">
    <text evidence="12">The sequence shown here is derived from an EMBL/GenBank/DDBJ whole genome shotgun (WGS) entry which is preliminary data.</text>
</comment>
<evidence type="ECO:0000259" key="11">
    <source>
        <dbReference type="PROSITE" id="PS51324"/>
    </source>
</evidence>
<feature type="transmembrane region" description="Helical" evidence="10">
    <location>
        <begin position="137"/>
        <end position="161"/>
    </location>
</feature>
<dbReference type="Pfam" id="PF02969">
    <property type="entry name" value="TAF"/>
    <property type="match status" value="1"/>
</dbReference>
<name>A0A9D3NCX4_9TELE</name>
<evidence type="ECO:0000256" key="4">
    <source>
        <dbReference type="ARBA" id="ARBA00006564"/>
    </source>
</evidence>
<evidence type="ECO:0000313" key="13">
    <source>
        <dbReference type="Proteomes" id="UP000824219"/>
    </source>
</evidence>
<dbReference type="OrthoDB" id="9939976at2759"/>
<proteinExistence type="inferred from homology"/>
<evidence type="ECO:0000256" key="7">
    <source>
        <dbReference type="ARBA" id="ARBA00023125"/>
    </source>
</evidence>
<keyword evidence="13" id="KW-1185">Reference proteome</keyword>
<keyword evidence="10" id="KW-0812">Transmembrane</keyword>
<dbReference type="PROSITE" id="PS51324">
    <property type="entry name" value="ERV_ALR"/>
    <property type="match status" value="1"/>
</dbReference>
<comment type="function">
    <text evidence="1">Core component of nucleosome. Nucleosomes wrap and compact DNA into chromatin, limiting DNA accessibility to the cellular machineries which require DNA as a template. Histones thereby play a central role in transcription regulation, DNA repair, DNA replication and chromosomal stability. DNA accessibility is regulated via a complex set of post-translational modifications of histones, also called histone code, and nucleosome remodeling.</text>
</comment>
<dbReference type="InterPro" id="IPR001951">
    <property type="entry name" value="Histone_H4"/>
</dbReference>
<evidence type="ECO:0000256" key="5">
    <source>
        <dbReference type="ARBA" id="ARBA00022454"/>
    </source>
</evidence>
<sequence length="273" mass="31618">MCGKGKHRERFSKWGARCHHKVLNIHRMTKPAVRRKRFSRWGARRQCSNIQRIFTQAVHRLVRYYNVKLISSLTCEDFYNQLKVFLENVIRDAVSYTEHAKRKVVTTMDVVYALKRQGRNLPYVKAIVKPKLLGFQVAILASLVSCIIILVMSVSFIICYLQERRESLSRKRNKHPRHHRSDYLPQHLESGLDGYENHGYQSQESLMNDSLPGLYHTESQWYLLHRVSTVTAPSLPTSSSIPVYLHVSIPNTDSHLTCSACTSHLPHHITPCT</sequence>
<dbReference type="GO" id="GO:0030527">
    <property type="term" value="F:structural constituent of chromatin"/>
    <property type="evidence" value="ECO:0007669"/>
    <property type="project" value="InterPro"/>
</dbReference>
<keyword evidence="10" id="KW-0472">Membrane</keyword>
<dbReference type="InterPro" id="IPR009072">
    <property type="entry name" value="Histone-fold"/>
</dbReference>
<evidence type="ECO:0000256" key="10">
    <source>
        <dbReference type="SAM" id="Phobius"/>
    </source>
</evidence>
<dbReference type="SUPFAM" id="SSF47113">
    <property type="entry name" value="Histone-fold"/>
    <property type="match status" value="1"/>
</dbReference>
<dbReference type="InterPro" id="IPR017905">
    <property type="entry name" value="ERV/ALR_sulphydryl_oxidase"/>
</dbReference>
<dbReference type="GO" id="GO:0005634">
    <property type="term" value="C:nucleus"/>
    <property type="evidence" value="ECO:0007669"/>
    <property type="project" value="UniProtKB-SubCell"/>
</dbReference>
<evidence type="ECO:0000256" key="1">
    <source>
        <dbReference type="ARBA" id="ARBA00002001"/>
    </source>
</evidence>
<dbReference type="EMBL" id="JAHKSW010000019">
    <property type="protein sequence ID" value="KAG7320124.1"/>
    <property type="molecule type" value="Genomic_DNA"/>
</dbReference>
<keyword evidence="7" id="KW-0238">DNA-binding</keyword>
<dbReference type="GO" id="GO:0046982">
    <property type="term" value="F:protein heterodimerization activity"/>
    <property type="evidence" value="ECO:0007669"/>
    <property type="project" value="InterPro"/>
</dbReference>
<evidence type="ECO:0000256" key="8">
    <source>
        <dbReference type="ARBA" id="ARBA00023242"/>
    </source>
</evidence>
<dbReference type="PANTHER" id="PTHR10484">
    <property type="entry name" value="HISTONE H4"/>
    <property type="match status" value="1"/>
</dbReference>
<organism evidence="12 13">
    <name type="scientific">Hemibagrus wyckioides</name>
    <dbReference type="NCBI Taxonomy" id="337641"/>
    <lineage>
        <taxon>Eukaryota</taxon>
        <taxon>Metazoa</taxon>
        <taxon>Chordata</taxon>
        <taxon>Craniata</taxon>
        <taxon>Vertebrata</taxon>
        <taxon>Euteleostomi</taxon>
        <taxon>Actinopterygii</taxon>
        <taxon>Neopterygii</taxon>
        <taxon>Teleostei</taxon>
        <taxon>Ostariophysi</taxon>
        <taxon>Siluriformes</taxon>
        <taxon>Bagridae</taxon>
        <taxon>Hemibagrus</taxon>
    </lineage>
</organism>
<keyword evidence="5" id="KW-0158">Chromosome</keyword>
<dbReference type="GO" id="GO:0003677">
    <property type="term" value="F:DNA binding"/>
    <property type="evidence" value="ECO:0007669"/>
    <property type="project" value="UniProtKB-KW"/>
</dbReference>
<gene>
    <name evidence="12" type="ORF">KOW79_015977</name>
</gene>
<evidence type="ECO:0000256" key="3">
    <source>
        <dbReference type="ARBA" id="ARBA00004286"/>
    </source>
</evidence>
<dbReference type="CDD" id="cd22912">
    <property type="entry name" value="HFD_H4"/>
    <property type="match status" value="1"/>
</dbReference>
<evidence type="ECO:0000256" key="2">
    <source>
        <dbReference type="ARBA" id="ARBA00004123"/>
    </source>
</evidence>